<evidence type="ECO:0000313" key="3">
    <source>
        <dbReference type="Proteomes" id="UP000249886"/>
    </source>
</evidence>
<sequence length="426" mass="46402">MAMPKPILVTILIMAAVAVVFAVVIFRMIPATTLDQQAVPGKLEAPANQGVSAKSVQEFRQAHPDAFVIEVFGEGNFAPTIDQADDNVRIWCLDSRGEATMSAAEFAARSCQPAAALGIYGGGFAGVNFGIKRGAGKLHAIIHQWGTNKFQSLAGMFMAFYSVKLPNPDDSQGERQDTAEPMASVTPAPDLSEATTMENVFNSVVEIYGDVSGWDVQRIQNFAHAFESSGFQGDLSTWRPVSATDMSNMFTNATRFDSDLSAWDVRNVTNMRGMFHLSGLSPTSMSAILAGWGQQELSHGVELGADDIYRCEDPAGDDGLRVLTETYGWTVTYAGVASDCTPPSVMVVNQLNITKPGARVNAAVLEFDRDLKYWDSECVAASPTENGETRRLQCPLDIENGNVWLDMWAKDRHNNTVVKREILARR</sequence>
<name>A0A6H9XUS4_9CORY</name>
<dbReference type="AlphaFoldDB" id="A0A6H9XUS4"/>
<dbReference type="GeneID" id="84575199"/>
<feature type="region of interest" description="Disordered" evidence="1">
    <location>
        <begin position="169"/>
        <end position="189"/>
    </location>
</feature>
<evidence type="ECO:0000313" key="2">
    <source>
        <dbReference type="EMBL" id="SPW31380.1"/>
    </source>
</evidence>
<dbReference type="Pfam" id="PF03382">
    <property type="entry name" value="DUF285"/>
    <property type="match status" value="1"/>
</dbReference>
<evidence type="ECO:0000256" key="1">
    <source>
        <dbReference type="SAM" id="MobiDB-lite"/>
    </source>
</evidence>
<dbReference type="Proteomes" id="UP000249886">
    <property type="component" value="Unassembled WGS sequence"/>
</dbReference>
<protein>
    <submittedName>
        <fullName evidence="2">Mycoplasma protein of uncharacterized function, DUF285</fullName>
    </submittedName>
</protein>
<dbReference type="InterPro" id="IPR005046">
    <property type="entry name" value="DUF285"/>
</dbReference>
<comment type="caution">
    <text evidence="2">The sequence shown here is derived from an EMBL/GenBank/DDBJ whole genome shotgun (WGS) entry which is preliminary data.</text>
</comment>
<organism evidence="2 3">
    <name type="scientific">Corynebacterium matruchotii</name>
    <dbReference type="NCBI Taxonomy" id="43768"/>
    <lineage>
        <taxon>Bacteria</taxon>
        <taxon>Bacillati</taxon>
        <taxon>Actinomycetota</taxon>
        <taxon>Actinomycetes</taxon>
        <taxon>Mycobacteriales</taxon>
        <taxon>Corynebacteriaceae</taxon>
        <taxon>Corynebacterium</taxon>
    </lineage>
</organism>
<accession>A0A6H9XUS4</accession>
<dbReference type="EMBL" id="UARK01000031">
    <property type="protein sequence ID" value="SPW31380.1"/>
    <property type="molecule type" value="Genomic_DNA"/>
</dbReference>
<proteinExistence type="predicted"/>
<gene>
    <name evidence="2" type="ORF">NCTC10254_02130</name>
</gene>
<reference evidence="2 3" key="1">
    <citation type="submission" date="2018-06" db="EMBL/GenBank/DDBJ databases">
        <authorList>
            <consortium name="Pathogen Informatics"/>
            <person name="Doyle S."/>
        </authorList>
    </citation>
    <scope>NUCLEOTIDE SEQUENCE [LARGE SCALE GENOMIC DNA]</scope>
    <source>
        <strain evidence="2 3">NCTC10254</strain>
    </source>
</reference>
<dbReference type="RefSeq" id="WP_005527255.1">
    <property type="nucleotide sequence ID" value="NZ_CP050134.2"/>
</dbReference>